<dbReference type="Pfam" id="PF16243">
    <property type="entry name" value="Sm_like"/>
    <property type="match status" value="1"/>
</dbReference>
<dbReference type="EMBL" id="LR797021">
    <property type="protein sequence ID" value="CAB4181963.1"/>
    <property type="molecule type" value="Genomic_DNA"/>
</dbReference>
<dbReference type="Gene3D" id="2.30.30.100">
    <property type="match status" value="1"/>
</dbReference>
<evidence type="ECO:0000313" key="5">
    <source>
        <dbReference type="EMBL" id="CAB4190462.1"/>
    </source>
</evidence>
<dbReference type="EMBL" id="LR798378">
    <property type="protein sequence ID" value="CAB5227718.1"/>
    <property type="molecule type" value="Genomic_DNA"/>
</dbReference>
<evidence type="ECO:0000313" key="8">
    <source>
        <dbReference type="EMBL" id="CAB5227718.1"/>
    </source>
</evidence>
<evidence type="ECO:0000313" key="6">
    <source>
        <dbReference type="EMBL" id="CAB4210902.1"/>
    </source>
</evidence>
<evidence type="ECO:0000313" key="4">
    <source>
        <dbReference type="EMBL" id="CAB4181963.1"/>
    </source>
</evidence>
<dbReference type="EMBL" id="LR797518">
    <property type="protein sequence ID" value="CAB4222664.1"/>
    <property type="molecule type" value="Genomic_DNA"/>
</dbReference>
<evidence type="ECO:0000313" key="7">
    <source>
        <dbReference type="EMBL" id="CAB4222664.1"/>
    </source>
</evidence>
<dbReference type="InterPro" id="IPR032600">
    <property type="entry name" value="Sm-like_dom"/>
</dbReference>
<dbReference type="EMBL" id="LR796945">
    <property type="protein sequence ID" value="CAB4176732.1"/>
    <property type="molecule type" value="Genomic_DNA"/>
</dbReference>
<evidence type="ECO:0000313" key="2">
    <source>
        <dbReference type="EMBL" id="CAB4170512.1"/>
    </source>
</evidence>
<sequence length="105" mass="11687">MATNLKLIRLISGEELMSEVTAETDTVISIKNPVRVVLMPNKVDPKTPTVGFAPWVEFSEEKDFTIHKAHVIVTMKPVQEFINQYNSMFGGIVSVPTTKLIIPGM</sequence>
<dbReference type="EMBL" id="LR796860">
    <property type="protein sequence ID" value="CAB4170512.1"/>
    <property type="molecule type" value="Genomic_DNA"/>
</dbReference>
<protein>
    <submittedName>
        <fullName evidence="6">Sm-like domain containing protein</fullName>
    </submittedName>
</protein>
<reference evidence="6" key="1">
    <citation type="submission" date="2020-05" db="EMBL/GenBank/DDBJ databases">
        <authorList>
            <person name="Chiriac C."/>
            <person name="Salcher M."/>
            <person name="Ghai R."/>
            <person name="Kavagutti S V."/>
        </authorList>
    </citation>
    <scope>NUCLEOTIDE SEQUENCE</scope>
</reference>
<organism evidence="6">
    <name type="scientific">uncultured Caudovirales phage</name>
    <dbReference type="NCBI Taxonomy" id="2100421"/>
    <lineage>
        <taxon>Viruses</taxon>
        <taxon>Duplodnaviria</taxon>
        <taxon>Heunggongvirae</taxon>
        <taxon>Uroviricota</taxon>
        <taxon>Caudoviricetes</taxon>
        <taxon>Peduoviridae</taxon>
        <taxon>Maltschvirus</taxon>
        <taxon>Maltschvirus maltsch</taxon>
    </lineage>
</organism>
<dbReference type="EMBL" id="LR797369">
    <property type="protein sequence ID" value="CAB4210902.1"/>
    <property type="molecule type" value="Genomic_DNA"/>
</dbReference>
<proteinExistence type="predicted"/>
<evidence type="ECO:0000313" key="3">
    <source>
        <dbReference type="EMBL" id="CAB4176732.1"/>
    </source>
</evidence>
<evidence type="ECO:0000259" key="1">
    <source>
        <dbReference type="Pfam" id="PF16243"/>
    </source>
</evidence>
<name>A0A6J5SB45_9CAUD</name>
<accession>A0A6J5SB45</accession>
<gene>
    <name evidence="4" type="ORF">UFOVP1065_92</name>
    <name evidence="5" type="ORF">UFOVP1198_61</name>
    <name evidence="6" type="ORF">UFOVP1418_53</name>
    <name evidence="8" type="ORF">UFOVP1524_97</name>
    <name evidence="7" type="ORF">UFOVP1651_97</name>
    <name evidence="2" type="ORF">UFOVP908_75</name>
    <name evidence="3" type="ORF">UFOVP990_61</name>
</gene>
<feature type="domain" description="Sm-like" evidence="1">
    <location>
        <begin position="8"/>
        <end position="79"/>
    </location>
</feature>
<dbReference type="EMBL" id="LR797157">
    <property type="protein sequence ID" value="CAB4190462.1"/>
    <property type="molecule type" value="Genomic_DNA"/>
</dbReference>